<evidence type="ECO:0000313" key="3">
    <source>
        <dbReference type="Proteomes" id="UP001432027"/>
    </source>
</evidence>
<feature type="compositionally biased region" description="Basic and acidic residues" evidence="1">
    <location>
        <begin position="117"/>
        <end position="139"/>
    </location>
</feature>
<dbReference type="EMBL" id="BTSX01000002">
    <property type="protein sequence ID" value="GMS84667.1"/>
    <property type="molecule type" value="Genomic_DNA"/>
</dbReference>
<protein>
    <submittedName>
        <fullName evidence="2">Uncharacterized protein</fullName>
    </submittedName>
</protein>
<evidence type="ECO:0000256" key="1">
    <source>
        <dbReference type="SAM" id="MobiDB-lite"/>
    </source>
</evidence>
<accession>A0AAV5SPG7</accession>
<feature type="region of interest" description="Disordered" evidence="1">
    <location>
        <begin position="117"/>
        <end position="158"/>
    </location>
</feature>
<evidence type="ECO:0000313" key="2">
    <source>
        <dbReference type="EMBL" id="GMS84667.1"/>
    </source>
</evidence>
<dbReference type="AlphaFoldDB" id="A0AAV5SPG7"/>
<organism evidence="2 3">
    <name type="scientific">Pristionchus entomophagus</name>
    <dbReference type="NCBI Taxonomy" id="358040"/>
    <lineage>
        <taxon>Eukaryota</taxon>
        <taxon>Metazoa</taxon>
        <taxon>Ecdysozoa</taxon>
        <taxon>Nematoda</taxon>
        <taxon>Chromadorea</taxon>
        <taxon>Rhabditida</taxon>
        <taxon>Rhabditina</taxon>
        <taxon>Diplogasteromorpha</taxon>
        <taxon>Diplogasteroidea</taxon>
        <taxon>Neodiplogasteridae</taxon>
        <taxon>Pristionchus</taxon>
    </lineage>
</organism>
<keyword evidence="3" id="KW-1185">Reference proteome</keyword>
<name>A0AAV5SPG7_9BILA</name>
<comment type="caution">
    <text evidence="2">The sequence shown here is derived from an EMBL/GenBank/DDBJ whole genome shotgun (WGS) entry which is preliminary data.</text>
</comment>
<feature type="compositionally biased region" description="Basic and acidic residues" evidence="1">
    <location>
        <begin position="149"/>
        <end position="158"/>
    </location>
</feature>
<gene>
    <name evidence="2" type="ORF">PENTCL1PPCAC_6842</name>
</gene>
<feature type="non-terminal residue" evidence="2">
    <location>
        <position position="1"/>
    </location>
</feature>
<dbReference type="Proteomes" id="UP001432027">
    <property type="component" value="Unassembled WGS sequence"/>
</dbReference>
<sequence length="197" mass="22851">FFKTSAAILAAIFDIAGKNSCLVDSSRLLLQSSRHLRHSREKLLFEMRITLTEAEKRRLIEKEKKERRVARLVQVRSQAREAAQSILSEVRTQKEVKVAELSARIQCEMRNELMKSAKTMRREETVRRKDGGKEEENGRKISRGSHSVDPSKHVERGMEALKRLKEERKQKQLEKMNTIKRMEKAKKEAIKISAPAK</sequence>
<proteinExistence type="predicted"/>
<reference evidence="2" key="1">
    <citation type="submission" date="2023-10" db="EMBL/GenBank/DDBJ databases">
        <title>Genome assembly of Pristionchus species.</title>
        <authorList>
            <person name="Yoshida K."/>
            <person name="Sommer R.J."/>
        </authorList>
    </citation>
    <scope>NUCLEOTIDE SEQUENCE</scope>
    <source>
        <strain evidence="2">RS0144</strain>
    </source>
</reference>